<gene>
    <name evidence="1" type="ORF">KPL71_024354</name>
</gene>
<evidence type="ECO:0000313" key="1">
    <source>
        <dbReference type="EMBL" id="KAH9699456.1"/>
    </source>
</evidence>
<proteinExistence type="predicted"/>
<comment type="caution">
    <text evidence="1">The sequence shown here is derived from an EMBL/GenBank/DDBJ whole genome shotgun (WGS) entry which is preliminary data.</text>
</comment>
<keyword evidence="2" id="KW-1185">Reference proteome</keyword>
<name>A0ACB8ISZ9_CITSI</name>
<protein>
    <submittedName>
        <fullName evidence="1">Transcription factor LHW</fullName>
    </submittedName>
</protein>
<accession>A0ACB8ISZ9</accession>
<dbReference type="Proteomes" id="UP000829398">
    <property type="component" value="Chromosome 8"/>
</dbReference>
<reference evidence="2" key="1">
    <citation type="journal article" date="2023" name="Hortic. Res.">
        <title>A chromosome-level phased genome enabling allele-level studies in sweet orange: a case study on citrus Huanglongbing tolerance.</title>
        <authorList>
            <person name="Wu B."/>
            <person name="Yu Q."/>
            <person name="Deng Z."/>
            <person name="Duan Y."/>
            <person name="Luo F."/>
            <person name="Gmitter F. Jr."/>
        </authorList>
    </citation>
    <scope>NUCLEOTIDE SEQUENCE [LARGE SCALE GENOMIC DNA]</scope>
    <source>
        <strain evidence="2">cv. Valencia</strain>
    </source>
</reference>
<dbReference type="EMBL" id="CM039177">
    <property type="protein sequence ID" value="KAH9699456.1"/>
    <property type="molecule type" value="Genomic_DNA"/>
</dbReference>
<organism evidence="1 2">
    <name type="scientific">Citrus sinensis</name>
    <name type="common">Sweet orange</name>
    <name type="synonym">Citrus aurantium var. sinensis</name>
    <dbReference type="NCBI Taxonomy" id="2711"/>
    <lineage>
        <taxon>Eukaryota</taxon>
        <taxon>Viridiplantae</taxon>
        <taxon>Streptophyta</taxon>
        <taxon>Embryophyta</taxon>
        <taxon>Tracheophyta</taxon>
        <taxon>Spermatophyta</taxon>
        <taxon>Magnoliopsida</taxon>
        <taxon>eudicotyledons</taxon>
        <taxon>Gunneridae</taxon>
        <taxon>Pentapetalae</taxon>
        <taxon>rosids</taxon>
        <taxon>malvids</taxon>
        <taxon>Sapindales</taxon>
        <taxon>Rutaceae</taxon>
        <taxon>Aurantioideae</taxon>
        <taxon>Citrus</taxon>
    </lineage>
</organism>
<sequence>MLSKGCDEGHSLLDSNHTPYNLDSLKGRVDGDFFQALNNPPTHLHQHILRKVDSSSFSGMGTEHLLEAVVSRANSVSKQISDDNVSCRTTVTQISISSIPTISPSSGQGESVKPDGSVSTANSKKNDETTKSNRKRLKLGENPRPRPKDHQMIQGSAKEAQEIVPKGTKRMLFLQSVTKHAVEVGSQSMVCSIIVEDLNPPRQLLVEVERDFFLEVADLIRELGLIILKRVMEARNNKIRARFALL</sequence>
<evidence type="ECO:0000313" key="2">
    <source>
        <dbReference type="Proteomes" id="UP000829398"/>
    </source>
</evidence>